<keyword evidence="3" id="KW-1185">Reference proteome</keyword>
<name>A0ABX0H591_9BACT</name>
<evidence type="ECO:0000313" key="3">
    <source>
        <dbReference type="Proteomes" id="UP000649799"/>
    </source>
</evidence>
<dbReference type="RefSeq" id="WP_166142815.1">
    <property type="nucleotide sequence ID" value="NZ_JAANYN010000001.1"/>
</dbReference>
<accession>A0ABX0H591</accession>
<protein>
    <submittedName>
        <fullName evidence="2">Uncharacterized protein</fullName>
    </submittedName>
</protein>
<evidence type="ECO:0000313" key="2">
    <source>
        <dbReference type="EMBL" id="NHE55691.1"/>
    </source>
</evidence>
<reference evidence="2 3" key="1">
    <citation type="submission" date="2020-03" db="EMBL/GenBank/DDBJ databases">
        <title>Cyclobacterium plantarum sp. nov., a marine bacterium isolated from a coastal-marine wetland.</title>
        <authorList>
            <person name="Sanchez-Porro C."/>
            <person name="Ventosa A."/>
            <person name="Amoozegar M."/>
        </authorList>
    </citation>
    <scope>NUCLEOTIDE SEQUENCE [LARGE SCALE GENOMIC DNA]</scope>
    <source>
        <strain evidence="2 3">GBPx2</strain>
    </source>
</reference>
<comment type="caution">
    <text evidence="2">The sequence shown here is derived from an EMBL/GenBank/DDBJ whole genome shotgun (WGS) entry which is preliminary data.</text>
</comment>
<dbReference type="Proteomes" id="UP000649799">
    <property type="component" value="Unassembled WGS sequence"/>
</dbReference>
<evidence type="ECO:0000256" key="1">
    <source>
        <dbReference type="SAM" id="MobiDB-lite"/>
    </source>
</evidence>
<feature type="region of interest" description="Disordered" evidence="1">
    <location>
        <begin position="37"/>
        <end position="60"/>
    </location>
</feature>
<organism evidence="2 3">
    <name type="scientific">Cyclobacterium plantarum</name>
    <dbReference type="NCBI Taxonomy" id="2716263"/>
    <lineage>
        <taxon>Bacteria</taxon>
        <taxon>Pseudomonadati</taxon>
        <taxon>Bacteroidota</taxon>
        <taxon>Cytophagia</taxon>
        <taxon>Cytophagales</taxon>
        <taxon>Cyclobacteriaceae</taxon>
        <taxon>Cyclobacterium</taxon>
    </lineage>
</organism>
<gene>
    <name evidence="2" type="ORF">G9Q97_02565</name>
</gene>
<proteinExistence type="predicted"/>
<dbReference type="EMBL" id="JAANYN010000001">
    <property type="protein sequence ID" value="NHE55691.1"/>
    <property type="molecule type" value="Genomic_DNA"/>
</dbReference>
<sequence>MNSKELSLFLSEDIFVIKDEINEKMAADRMAARMDLESETSAVLEEPENEQIGSKEQDPEPLQYEGEFKKSILVIYQGDVLGESSRAFLFKVFRAVNLSLRDIALVSEKSLKDCNEDPLSQLDPNKMILFGTLHHPLMGMKKDNYHISQEPFEYFFADELEELEKNEGLKRKLWNTLQVFFNIKKQ</sequence>